<dbReference type="InterPro" id="IPR050438">
    <property type="entry name" value="LMW_PTPase"/>
</dbReference>
<keyword evidence="3" id="KW-0378">Hydrolase</keyword>
<gene>
    <name evidence="6" type="ORF">JI746_22605</name>
</gene>
<dbReference type="EC" id="3.1.3.48" evidence="2"/>
<keyword evidence="4" id="KW-0904">Protein phosphatase</keyword>
<evidence type="ECO:0000313" key="7">
    <source>
        <dbReference type="Proteomes" id="UP000622707"/>
    </source>
</evidence>
<dbReference type="SMART" id="SM00226">
    <property type="entry name" value="LMWPc"/>
    <property type="match status" value="1"/>
</dbReference>
<protein>
    <recommendedName>
        <fullName evidence="2">protein-tyrosine-phosphatase</fullName>
        <ecNumber evidence="2">3.1.3.48</ecNumber>
    </recommendedName>
</protein>
<dbReference type="InterPro" id="IPR036196">
    <property type="entry name" value="Ptyr_pPase_sf"/>
</dbReference>
<dbReference type="CDD" id="cd16343">
    <property type="entry name" value="LMWPTP"/>
    <property type="match status" value="1"/>
</dbReference>
<keyword evidence="7" id="KW-1185">Reference proteome</keyword>
<dbReference type="PRINTS" id="PR00719">
    <property type="entry name" value="LMWPTPASE"/>
</dbReference>
<dbReference type="EMBL" id="JAEQND010000014">
    <property type="protein sequence ID" value="MBL0427916.1"/>
    <property type="molecule type" value="Genomic_DNA"/>
</dbReference>
<organism evidence="6 7">
    <name type="scientific">Ramlibacter alkalitolerans</name>
    <dbReference type="NCBI Taxonomy" id="2039631"/>
    <lineage>
        <taxon>Bacteria</taxon>
        <taxon>Pseudomonadati</taxon>
        <taxon>Pseudomonadota</taxon>
        <taxon>Betaproteobacteria</taxon>
        <taxon>Burkholderiales</taxon>
        <taxon>Comamonadaceae</taxon>
        <taxon>Ramlibacter</taxon>
    </lineage>
</organism>
<evidence type="ECO:0000313" key="6">
    <source>
        <dbReference type="EMBL" id="MBL0427916.1"/>
    </source>
</evidence>
<sequence>MRQTFHVLFVCMGNICRSPTAEGVFRHLVRDAGLQDRIRTDSAGTHDYHVGAPPDERSCHHASMRGYDLADLRARQVQPLDFERFDLICAMDWDNLALLEEDCPPQHRHKLKRLMEFAPEGIGDVVPDPYYGGDRGFETVLDHVESACVGLLQHIRGKLNLRNV</sequence>
<comment type="caution">
    <text evidence="6">The sequence shown here is derived from an EMBL/GenBank/DDBJ whole genome shotgun (WGS) entry which is preliminary data.</text>
</comment>
<dbReference type="Gene3D" id="3.40.50.2300">
    <property type="match status" value="1"/>
</dbReference>
<dbReference type="SUPFAM" id="SSF52788">
    <property type="entry name" value="Phosphotyrosine protein phosphatases I"/>
    <property type="match status" value="1"/>
</dbReference>
<dbReference type="Pfam" id="PF01451">
    <property type="entry name" value="LMWPc"/>
    <property type="match status" value="1"/>
</dbReference>
<reference evidence="6 7" key="1">
    <citation type="journal article" date="2017" name="Int. J. Syst. Evol. Microbiol.">
        <title>Ramlibacter alkalitolerans sp. nov., alkali-tolerant bacterium isolated from soil of ginseng.</title>
        <authorList>
            <person name="Lee D.H."/>
            <person name="Cha C.J."/>
        </authorList>
    </citation>
    <scope>NUCLEOTIDE SEQUENCE [LARGE SCALE GENOMIC DNA]</scope>
    <source>
        <strain evidence="6 7">KACC 19305</strain>
    </source>
</reference>
<evidence type="ECO:0000256" key="3">
    <source>
        <dbReference type="ARBA" id="ARBA00022801"/>
    </source>
</evidence>
<dbReference type="Proteomes" id="UP000622707">
    <property type="component" value="Unassembled WGS sequence"/>
</dbReference>
<name>A0ABS1JUV8_9BURK</name>
<dbReference type="InterPro" id="IPR017867">
    <property type="entry name" value="Tyr_phospatase_low_mol_wt"/>
</dbReference>
<feature type="domain" description="Phosphotyrosine protein phosphatase I" evidence="5">
    <location>
        <begin position="5"/>
        <end position="154"/>
    </location>
</feature>
<accession>A0ABS1JUV8</accession>
<dbReference type="RefSeq" id="WP_201692548.1">
    <property type="nucleotide sequence ID" value="NZ_JAEQND010000014.1"/>
</dbReference>
<proteinExistence type="inferred from homology"/>
<evidence type="ECO:0000256" key="4">
    <source>
        <dbReference type="ARBA" id="ARBA00022912"/>
    </source>
</evidence>
<dbReference type="PANTHER" id="PTHR11717:SF7">
    <property type="entry name" value="LOW MOLECULAR WEIGHT PHOSPHOTYROSINE PROTEIN PHOSPHATASE"/>
    <property type="match status" value="1"/>
</dbReference>
<evidence type="ECO:0000256" key="2">
    <source>
        <dbReference type="ARBA" id="ARBA00013064"/>
    </source>
</evidence>
<dbReference type="InterPro" id="IPR023485">
    <property type="entry name" value="Ptyr_pPase"/>
</dbReference>
<evidence type="ECO:0000259" key="5">
    <source>
        <dbReference type="SMART" id="SM00226"/>
    </source>
</evidence>
<dbReference type="PANTHER" id="PTHR11717">
    <property type="entry name" value="LOW MOLECULAR WEIGHT PROTEIN TYROSINE PHOSPHATASE"/>
    <property type="match status" value="1"/>
</dbReference>
<evidence type="ECO:0000256" key="1">
    <source>
        <dbReference type="ARBA" id="ARBA00011063"/>
    </source>
</evidence>
<comment type="similarity">
    <text evidence="1">Belongs to the low molecular weight phosphotyrosine protein phosphatase family.</text>
</comment>